<keyword evidence="8" id="KW-0732">Signal</keyword>
<comment type="similarity">
    <text evidence="7">Belongs to the chloroperoxidase family.</text>
</comment>
<dbReference type="PANTHER" id="PTHR33577">
    <property type="entry name" value="STERIGMATOCYSTIN BIOSYNTHESIS PEROXIDASE STCC-RELATED"/>
    <property type="match status" value="1"/>
</dbReference>
<dbReference type="InterPro" id="IPR000028">
    <property type="entry name" value="Chloroperoxidase"/>
</dbReference>
<dbReference type="Proteomes" id="UP001642720">
    <property type="component" value="Unassembled WGS sequence"/>
</dbReference>
<comment type="cofactor">
    <cofactor evidence="1">
        <name>heme b</name>
        <dbReference type="ChEBI" id="CHEBI:60344"/>
    </cofactor>
</comment>
<dbReference type="Pfam" id="PF01328">
    <property type="entry name" value="Peroxidase_2"/>
    <property type="match status" value="1"/>
</dbReference>
<dbReference type="RefSeq" id="XP_073563733.1">
    <property type="nucleotide sequence ID" value="XM_073698750.1"/>
</dbReference>
<evidence type="ECO:0000256" key="6">
    <source>
        <dbReference type="ARBA" id="ARBA00023004"/>
    </source>
</evidence>
<keyword evidence="2 10" id="KW-0575">Peroxidase</keyword>
<dbReference type="PANTHER" id="PTHR33577:SF19">
    <property type="entry name" value="HEME HALOPEROXIDASE FAMILY PROFILE DOMAIN-CONTAINING PROTEIN-RELATED"/>
    <property type="match status" value="1"/>
</dbReference>
<reference evidence="10 11" key="1">
    <citation type="submission" date="2018-01" db="EMBL/GenBank/DDBJ databases">
        <title>Genome characterization of the sugarcane-associated fungus Trichoderma ghanense CCMA-1212 and their application in lignocelulose bioconversion.</title>
        <authorList>
            <person name="Steindorff A.S."/>
            <person name="Mendes T.D."/>
            <person name="Vilela E.S.D."/>
            <person name="Rodrigues D.S."/>
            <person name="Formighieri E.F."/>
            <person name="Melo I.S."/>
            <person name="Favaro L.C.L."/>
        </authorList>
    </citation>
    <scope>NUCLEOTIDE SEQUENCE [LARGE SCALE GENOMIC DNA]</scope>
    <source>
        <strain evidence="10 11">CCMA-1212</strain>
    </source>
</reference>
<keyword evidence="4" id="KW-0479">Metal-binding</keyword>
<evidence type="ECO:0000256" key="5">
    <source>
        <dbReference type="ARBA" id="ARBA00023002"/>
    </source>
</evidence>
<evidence type="ECO:0000256" key="8">
    <source>
        <dbReference type="SAM" id="SignalP"/>
    </source>
</evidence>
<evidence type="ECO:0000256" key="4">
    <source>
        <dbReference type="ARBA" id="ARBA00022723"/>
    </source>
</evidence>
<keyword evidence="3" id="KW-0349">Heme</keyword>
<dbReference type="GO" id="GO:0004601">
    <property type="term" value="F:peroxidase activity"/>
    <property type="evidence" value="ECO:0007669"/>
    <property type="project" value="UniProtKB-KW"/>
</dbReference>
<dbReference type="GeneID" id="300573200"/>
<organism evidence="10 11">
    <name type="scientific">Trichoderma ghanense</name>
    <dbReference type="NCBI Taxonomy" id="65468"/>
    <lineage>
        <taxon>Eukaryota</taxon>
        <taxon>Fungi</taxon>
        <taxon>Dikarya</taxon>
        <taxon>Ascomycota</taxon>
        <taxon>Pezizomycotina</taxon>
        <taxon>Sordariomycetes</taxon>
        <taxon>Hypocreomycetidae</taxon>
        <taxon>Hypocreales</taxon>
        <taxon>Hypocreaceae</taxon>
        <taxon>Trichoderma</taxon>
    </lineage>
</organism>
<evidence type="ECO:0000256" key="3">
    <source>
        <dbReference type="ARBA" id="ARBA00022617"/>
    </source>
</evidence>
<protein>
    <submittedName>
        <fullName evidence="10">Sterigmatocystin biosynthesis peroxidase stcC</fullName>
    </submittedName>
</protein>
<feature type="domain" description="Heme haloperoxidase family profile" evidence="9">
    <location>
        <begin position="24"/>
        <end position="254"/>
    </location>
</feature>
<sequence>MRSLFLTMLLSSFASGLPNFHSVKGHEWIPAGPRDSRSPCPGLNVLANHGWLPRSGKNIDLPTLQAAVAGAYNYAPNTFDDVFKQAQNCNLTTTGNFSTFNLADLAKHDCIEFDGSLSRNDFALGDDLHFNPRIWKTTSKRLGLDDVGRDPKSKYLTVERAAEARAARVADAMRANDKFNASANQQMGSLGTTALYLTTLWDDAAGAAPKEWVKTFFGEYRDSLCWNWTNHHAEWERLPFARPLRQKTNDDINSMFARVKAVQA</sequence>
<proteinExistence type="inferred from homology"/>
<name>A0ABY2HJ34_9HYPO</name>
<dbReference type="PROSITE" id="PS51405">
    <property type="entry name" value="HEME_HALOPEROXIDASE"/>
    <property type="match status" value="1"/>
</dbReference>
<accession>A0ABY2HJ34</accession>
<dbReference type="InterPro" id="IPR036851">
    <property type="entry name" value="Chloroperoxidase-like_sf"/>
</dbReference>
<evidence type="ECO:0000259" key="9">
    <source>
        <dbReference type="PROSITE" id="PS51405"/>
    </source>
</evidence>
<keyword evidence="11" id="KW-1185">Reference proteome</keyword>
<evidence type="ECO:0000256" key="2">
    <source>
        <dbReference type="ARBA" id="ARBA00022559"/>
    </source>
</evidence>
<evidence type="ECO:0000313" key="10">
    <source>
        <dbReference type="EMBL" id="TFB07532.1"/>
    </source>
</evidence>
<feature type="signal peptide" evidence="8">
    <location>
        <begin position="1"/>
        <end position="16"/>
    </location>
</feature>
<gene>
    <name evidence="10" type="ORF">CCMA1212_001319</name>
</gene>
<comment type="caution">
    <text evidence="10">The sequence shown here is derived from an EMBL/GenBank/DDBJ whole genome shotgun (WGS) entry which is preliminary data.</text>
</comment>
<dbReference type="Gene3D" id="1.10.489.10">
    <property type="entry name" value="Chloroperoxidase-like"/>
    <property type="match status" value="1"/>
</dbReference>
<feature type="chain" id="PRO_5045227732" evidence="8">
    <location>
        <begin position="17"/>
        <end position="264"/>
    </location>
</feature>
<keyword evidence="5" id="KW-0560">Oxidoreductase</keyword>
<evidence type="ECO:0000256" key="1">
    <source>
        <dbReference type="ARBA" id="ARBA00001970"/>
    </source>
</evidence>
<dbReference type="SUPFAM" id="SSF47571">
    <property type="entry name" value="Cloroperoxidase"/>
    <property type="match status" value="1"/>
</dbReference>
<dbReference type="EMBL" id="PPTA01000001">
    <property type="protein sequence ID" value="TFB07532.1"/>
    <property type="molecule type" value="Genomic_DNA"/>
</dbReference>
<evidence type="ECO:0000256" key="7">
    <source>
        <dbReference type="ARBA" id="ARBA00025795"/>
    </source>
</evidence>
<evidence type="ECO:0000313" key="11">
    <source>
        <dbReference type="Proteomes" id="UP001642720"/>
    </source>
</evidence>
<keyword evidence="6" id="KW-0408">Iron</keyword>